<dbReference type="GO" id="GO:0009977">
    <property type="term" value="F:proton motive force dependent protein transmembrane transporter activity"/>
    <property type="evidence" value="ECO:0007669"/>
    <property type="project" value="TreeGrafter"/>
</dbReference>
<comment type="function">
    <text evidence="5">Part of the twin-arginine translocation (Tat) system that transports large folded proteins containing a characteristic twin-arginine motif in their signal peptide across membranes.</text>
</comment>
<organism evidence="6 7">
    <name type="scientific">Rossellomorea aquimaris</name>
    <dbReference type="NCBI Taxonomy" id="189382"/>
    <lineage>
        <taxon>Bacteria</taxon>
        <taxon>Bacillati</taxon>
        <taxon>Bacillota</taxon>
        <taxon>Bacilli</taxon>
        <taxon>Bacillales</taxon>
        <taxon>Bacillaceae</taxon>
        <taxon>Rossellomorea</taxon>
    </lineage>
</organism>
<sequence>MILIQKHLIRKNNLSNNLIEDVGFVLRLLFPGVIKVEDQNMRLVQHFEELRKRIIITLVVFLLSLVLAFIYVQDIYHALVKDLPFKLALLGPSDILLVYLMIASVVAIAATTPVAAYQTWLYVRPALTLKERKVTIAYIPALFILFLLGISFSYFILFPLVLNFLMSLSNEMFTTFFTTEKYFRFLLNMTLPFGFLFELPVVIMFLTSLGIINPYRLQKIRKYAYFILIVVSILITPPDFLSDILVIIPLLILYESSISLSKFVFKRKRKEDSNKAIKGINKTTR</sequence>
<keyword evidence="5" id="KW-1003">Cell membrane</keyword>
<feature type="transmembrane region" description="Helical" evidence="5">
    <location>
        <begin position="185"/>
        <end position="211"/>
    </location>
</feature>
<keyword evidence="2 5" id="KW-0812">Transmembrane</keyword>
<name>A0A366ET44_9BACI</name>
<keyword evidence="5" id="KW-0813">Transport</keyword>
<dbReference type="EMBL" id="QNRJ01000004">
    <property type="protein sequence ID" value="RBP05568.1"/>
    <property type="molecule type" value="Genomic_DNA"/>
</dbReference>
<protein>
    <recommendedName>
        <fullName evidence="5">Sec-independent protein translocase protein TatC</fullName>
    </recommendedName>
</protein>
<feature type="transmembrane region" description="Helical" evidence="5">
    <location>
        <begin position="223"/>
        <end position="240"/>
    </location>
</feature>
<keyword evidence="5" id="KW-0811">Translocation</keyword>
<dbReference type="PRINTS" id="PR01840">
    <property type="entry name" value="TATCFAMILY"/>
</dbReference>
<gene>
    <name evidence="5" type="primary">tatC</name>
    <name evidence="6" type="ORF">DET59_104288</name>
</gene>
<comment type="similarity">
    <text evidence="5">Belongs to the TatC family.</text>
</comment>
<keyword evidence="5" id="KW-0653">Protein transport</keyword>
<comment type="subunit">
    <text evidence="5">Forms a complex with TatA.</text>
</comment>
<reference evidence="6 7" key="1">
    <citation type="submission" date="2018-06" db="EMBL/GenBank/DDBJ databases">
        <title>Freshwater and sediment microbial communities from various areas in North America, analyzing microbe dynamics in response to fracking.</title>
        <authorList>
            <person name="Lamendella R."/>
        </authorList>
    </citation>
    <scope>NUCLEOTIDE SEQUENCE [LARGE SCALE GENOMIC DNA]</scope>
    <source>
        <strain evidence="6 7">97B</strain>
    </source>
</reference>
<evidence type="ECO:0000313" key="7">
    <source>
        <dbReference type="Proteomes" id="UP000252118"/>
    </source>
</evidence>
<dbReference type="PANTHER" id="PTHR30371:SF4">
    <property type="entry name" value="SEC-INDEPENDENT PROTEIN TRANSLOCASE PROTEIN TATCD"/>
    <property type="match status" value="1"/>
</dbReference>
<evidence type="ECO:0000256" key="1">
    <source>
        <dbReference type="ARBA" id="ARBA00004141"/>
    </source>
</evidence>
<keyword evidence="3 5" id="KW-1133">Transmembrane helix</keyword>
<feature type="transmembrane region" description="Helical" evidence="5">
    <location>
        <begin position="246"/>
        <end position="265"/>
    </location>
</feature>
<dbReference type="NCBIfam" id="TIGR00945">
    <property type="entry name" value="tatC"/>
    <property type="match status" value="1"/>
</dbReference>
<evidence type="ECO:0000256" key="3">
    <source>
        <dbReference type="ARBA" id="ARBA00022989"/>
    </source>
</evidence>
<feature type="transmembrane region" description="Helical" evidence="5">
    <location>
        <begin position="54"/>
        <end position="76"/>
    </location>
</feature>
<evidence type="ECO:0000256" key="2">
    <source>
        <dbReference type="ARBA" id="ARBA00022692"/>
    </source>
</evidence>
<feature type="transmembrane region" description="Helical" evidence="5">
    <location>
        <begin position="135"/>
        <end position="165"/>
    </location>
</feature>
<dbReference type="PANTHER" id="PTHR30371">
    <property type="entry name" value="SEC-INDEPENDENT PROTEIN TRANSLOCASE PROTEIN TATC"/>
    <property type="match status" value="1"/>
</dbReference>
<comment type="subcellular location">
    <subcellularLocation>
        <location evidence="5">Cell membrane</location>
        <topology evidence="5">Multi-pass membrane protein</topology>
    </subcellularLocation>
    <subcellularLocation>
        <location evidence="1">Membrane</location>
        <topology evidence="1">Multi-pass membrane protein</topology>
    </subcellularLocation>
</comment>
<evidence type="ECO:0000256" key="5">
    <source>
        <dbReference type="HAMAP-Rule" id="MF_00902"/>
    </source>
</evidence>
<dbReference type="HAMAP" id="MF_00902">
    <property type="entry name" value="TatC"/>
    <property type="match status" value="1"/>
</dbReference>
<evidence type="ECO:0000313" key="6">
    <source>
        <dbReference type="EMBL" id="RBP05568.1"/>
    </source>
</evidence>
<dbReference type="GO" id="GO:0033281">
    <property type="term" value="C:TAT protein transport complex"/>
    <property type="evidence" value="ECO:0007669"/>
    <property type="project" value="UniProtKB-UniRule"/>
</dbReference>
<dbReference type="InterPro" id="IPR002033">
    <property type="entry name" value="TatC"/>
</dbReference>
<dbReference type="GO" id="GO:0065002">
    <property type="term" value="P:intracellular protein transmembrane transport"/>
    <property type="evidence" value="ECO:0007669"/>
    <property type="project" value="TreeGrafter"/>
</dbReference>
<dbReference type="GO" id="GO:0043953">
    <property type="term" value="P:protein transport by the Tat complex"/>
    <property type="evidence" value="ECO:0007669"/>
    <property type="project" value="UniProtKB-UniRule"/>
</dbReference>
<evidence type="ECO:0000256" key="4">
    <source>
        <dbReference type="ARBA" id="ARBA00023136"/>
    </source>
</evidence>
<accession>A0A366ET44</accession>
<dbReference type="Proteomes" id="UP000252118">
    <property type="component" value="Unassembled WGS sequence"/>
</dbReference>
<feature type="transmembrane region" description="Helical" evidence="5">
    <location>
        <begin position="96"/>
        <end position="123"/>
    </location>
</feature>
<dbReference type="AlphaFoldDB" id="A0A366ET44"/>
<keyword evidence="4 5" id="KW-0472">Membrane</keyword>
<proteinExistence type="inferred from homology"/>
<comment type="caution">
    <text evidence="6">The sequence shown here is derived from an EMBL/GenBank/DDBJ whole genome shotgun (WGS) entry which is preliminary data.</text>
</comment>
<dbReference type="Pfam" id="PF00902">
    <property type="entry name" value="TatC"/>
    <property type="match status" value="1"/>
</dbReference>